<keyword evidence="1" id="KW-1133">Transmembrane helix</keyword>
<evidence type="ECO:0000313" key="2">
    <source>
        <dbReference type="EMBL" id="RAI82277.1"/>
    </source>
</evidence>
<feature type="transmembrane region" description="Helical" evidence="1">
    <location>
        <begin position="30"/>
        <end position="50"/>
    </location>
</feature>
<organism evidence="2 3">
    <name type="scientific">Macrococcoides goetzii</name>
    <dbReference type="NCBI Taxonomy" id="1891097"/>
    <lineage>
        <taxon>Bacteria</taxon>
        <taxon>Bacillati</taxon>
        <taxon>Bacillota</taxon>
        <taxon>Bacilli</taxon>
        <taxon>Bacillales</taxon>
        <taxon>Staphylococcaceae</taxon>
        <taxon>Macrococcoides</taxon>
    </lineage>
</organism>
<sequence length="60" mass="7233">MKEEIAFYFKNFFDVNVSVDRKRYKKQSTIEFIIILLLAVPSFFLFNHFYGDLAFDENGR</sequence>
<dbReference type="AlphaFoldDB" id="A0A2G5NR91"/>
<keyword evidence="1" id="KW-0472">Membrane</keyword>
<dbReference type="RefSeq" id="WP_099580002.1">
    <property type="nucleotide sequence ID" value="NZ_MJBI02000001.1"/>
</dbReference>
<proteinExistence type="predicted"/>
<evidence type="ECO:0000313" key="3">
    <source>
        <dbReference type="Proteomes" id="UP000229523"/>
    </source>
</evidence>
<evidence type="ECO:0000256" key="1">
    <source>
        <dbReference type="SAM" id="Phobius"/>
    </source>
</evidence>
<dbReference type="Proteomes" id="UP000229523">
    <property type="component" value="Unassembled WGS sequence"/>
</dbReference>
<accession>A0A2G5NR91</accession>
<keyword evidence="1" id="KW-0812">Transmembrane</keyword>
<reference evidence="2 3" key="1">
    <citation type="journal article" date="2018" name="Front. Microbiol.">
        <title>Description and Comparative Genomics of Macrococcus caseolyticus subsp. hominis subsp. nov., Macrococcus goetzii sp. nov., Macrococcus epidermidis sp. nov., and Macrococcus bohemicus sp. nov., Novel Macrococci From Human Clinical Material With Virulence Potential and Suspected Uptake of Foreign DNA by Natural Transformation.</title>
        <authorList>
            <person name="Maslanova I."/>
            <person name="Wertheimer Z."/>
            <person name="Sedlacek I."/>
            <person name="Svec P."/>
            <person name="Indrakova A."/>
            <person name="Kovarovic V."/>
            <person name="Schumann P."/>
            <person name="Sproer C."/>
            <person name="Kralova S."/>
            <person name="Sedo O."/>
            <person name="Kristofova L."/>
            <person name="Vrbovska V."/>
            <person name="Fuzik T."/>
            <person name="Petras P."/>
            <person name="Zdrahal Z."/>
            <person name="Ruzickova V."/>
            <person name="Doskar J."/>
            <person name="Pantucek R."/>
        </authorList>
    </citation>
    <scope>NUCLEOTIDE SEQUENCE [LARGE SCALE GENOMIC DNA]</scope>
    <source>
        <strain evidence="2 3">CCM 4927</strain>
    </source>
</reference>
<gene>
    <name evidence="2" type="ORF">BFS35_000925</name>
</gene>
<keyword evidence="3" id="KW-1185">Reference proteome</keyword>
<comment type="caution">
    <text evidence="2">The sequence shown here is derived from an EMBL/GenBank/DDBJ whole genome shotgun (WGS) entry which is preliminary data.</text>
</comment>
<protein>
    <submittedName>
        <fullName evidence="2">Uncharacterized protein</fullName>
    </submittedName>
</protein>
<name>A0A2G5NR91_9STAP</name>
<dbReference type="EMBL" id="MJBI02000001">
    <property type="protein sequence ID" value="RAI82277.1"/>
    <property type="molecule type" value="Genomic_DNA"/>
</dbReference>